<dbReference type="EMBL" id="JXTC01000037">
    <property type="protein sequence ID" value="PON96649.1"/>
    <property type="molecule type" value="Genomic_DNA"/>
</dbReference>
<proteinExistence type="predicted"/>
<dbReference type="InParanoid" id="A0A2P5FFT3"/>
<accession>A0A2P5FFT3</accession>
<name>A0A2P5FFT3_TREOI</name>
<protein>
    <submittedName>
        <fullName evidence="2">Uncharacterized protein</fullName>
    </submittedName>
</protein>
<dbReference type="Proteomes" id="UP000237000">
    <property type="component" value="Unassembled WGS sequence"/>
</dbReference>
<comment type="caution">
    <text evidence="2">The sequence shown here is derived from an EMBL/GenBank/DDBJ whole genome shotgun (WGS) entry which is preliminary data.</text>
</comment>
<keyword evidence="3" id="KW-1185">Reference proteome</keyword>
<gene>
    <name evidence="2" type="ORF">TorRG33x02_076300</name>
</gene>
<reference evidence="3" key="1">
    <citation type="submission" date="2016-06" db="EMBL/GenBank/DDBJ databases">
        <title>Parallel loss of symbiosis genes in relatives of nitrogen-fixing non-legume Parasponia.</title>
        <authorList>
            <person name="Van Velzen R."/>
            <person name="Holmer R."/>
            <person name="Bu F."/>
            <person name="Rutten L."/>
            <person name="Van Zeijl A."/>
            <person name="Liu W."/>
            <person name="Santuari L."/>
            <person name="Cao Q."/>
            <person name="Sharma T."/>
            <person name="Shen D."/>
            <person name="Roswanjaya Y."/>
            <person name="Wardhani T."/>
            <person name="Kalhor M.S."/>
            <person name="Jansen J."/>
            <person name="Van den Hoogen J."/>
            <person name="Gungor B."/>
            <person name="Hartog M."/>
            <person name="Hontelez J."/>
            <person name="Verver J."/>
            <person name="Yang W.-C."/>
            <person name="Schijlen E."/>
            <person name="Repin R."/>
            <person name="Schilthuizen M."/>
            <person name="Schranz E."/>
            <person name="Heidstra R."/>
            <person name="Miyata K."/>
            <person name="Fedorova E."/>
            <person name="Kohlen W."/>
            <person name="Bisseling T."/>
            <person name="Smit S."/>
            <person name="Geurts R."/>
        </authorList>
    </citation>
    <scope>NUCLEOTIDE SEQUENCE [LARGE SCALE GENOMIC DNA]</scope>
    <source>
        <strain evidence="3">cv. RG33-2</strain>
    </source>
</reference>
<sequence>MAKIEAVPLLYFMLSLFVLLLANGKGEPKTELIKGLFMKGVTIRLSHRDSPDSPLYRANLTSSQTTQRLVHQSKARVRLLSDTATNSSTTKMNCIYERSPRQCRLAIRFELHGESRDRKVLRLLQAVLRVLSTRRHRQPDDMGPMPGSPHSIPSQLPPLLPSNRTHLPFKHLCLI</sequence>
<evidence type="ECO:0000313" key="3">
    <source>
        <dbReference type="Proteomes" id="UP000237000"/>
    </source>
</evidence>
<feature type="chain" id="PRO_5015165329" evidence="1">
    <location>
        <begin position="25"/>
        <end position="175"/>
    </location>
</feature>
<evidence type="ECO:0000313" key="2">
    <source>
        <dbReference type="EMBL" id="PON96649.1"/>
    </source>
</evidence>
<evidence type="ECO:0000256" key="1">
    <source>
        <dbReference type="SAM" id="SignalP"/>
    </source>
</evidence>
<feature type="signal peptide" evidence="1">
    <location>
        <begin position="1"/>
        <end position="24"/>
    </location>
</feature>
<keyword evidence="1" id="KW-0732">Signal</keyword>
<dbReference type="AlphaFoldDB" id="A0A2P5FFT3"/>
<organism evidence="2 3">
    <name type="scientific">Trema orientale</name>
    <name type="common">Charcoal tree</name>
    <name type="synonym">Celtis orientalis</name>
    <dbReference type="NCBI Taxonomy" id="63057"/>
    <lineage>
        <taxon>Eukaryota</taxon>
        <taxon>Viridiplantae</taxon>
        <taxon>Streptophyta</taxon>
        <taxon>Embryophyta</taxon>
        <taxon>Tracheophyta</taxon>
        <taxon>Spermatophyta</taxon>
        <taxon>Magnoliopsida</taxon>
        <taxon>eudicotyledons</taxon>
        <taxon>Gunneridae</taxon>
        <taxon>Pentapetalae</taxon>
        <taxon>rosids</taxon>
        <taxon>fabids</taxon>
        <taxon>Rosales</taxon>
        <taxon>Cannabaceae</taxon>
        <taxon>Trema</taxon>
    </lineage>
</organism>